<feature type="signal peptide" evidence="3">
    <location>
        <begin position="1"/>
        <end position="16"/>
    </location>
</feature>
<dbReference type="PROSITE" id="PS51155">
    <property type="entry name" value="CHIT_BIND_RR_2"/>
    <property type="match status" value="1"/>
</dbReference>
<dbReference type="Pfam" id="PF00379">
    <property type="entry name" value="Chitin_bind_4"/>
    <property type="match status" value="1"/>
</dbReference>
<accession>B4J4D6</accession>
<dbReference type="PRINTS" id="PR00947">
    <property type="entry name" value="CUTICLE"/>
</dbReference>
<gene>
    <name evidence="4" type="primary">Dgri\GH21539</name>
    <name evidence="4" type="ORF">Dgri_GH21539</name>
</gene>
<dbReference type="GO" id="GO:0062129">
    <property type="term" value="C:chitin-based extracellular matrix"/>
    <property type="evidence" value="ECO:0007669"/>
    <property type="project" value="TreeGrafter"/>
</dbReference>
<dbReference type="PhylomeDB" id="B4J4D6"/>
<dbReference type="InterPro" id="IPR031311">
    <property type="entry name" value="CHIT_BIND_RR_consensus"/>
</dbReference>
<protein>
    <submittedName>
        <fullName evidence="4">GH21539</fullName>
    </submittedName>
</protein>
<reference evidence="4 5" key="1">
    <citation type="journal article" date="2007" name="Nature">
        <title>Evolution of genes and genomes on the Drosophila phylogeny.</title>
        <authorList>
            <consortium name="Drosophila 12 Genomes Consortium"/>
            <person name="Clark A.G."/>
            <person name="Eisen M.B."/>
            <person name="Smith D.R."/>
            <person name="Bergman C.M."/>
            <person name="Oliver B."/>
            <person name="Markow T.A."/>
            <person name="Kaufman T.C."/>
            <person name="Kellis M."/>
            <person name="Gelbart W."/>
            <person name="Iyer V.N."/>
            <person name="Pollard D.A."/>
            <person name="Sackton T.B."/>
            <person name="Larracuente A.M."/>
            <person name="Singh N.D."/>
            <person name="Abad J.P."/>
            <person name="Abt D.N."/>
            <person name="Adryan B."/>
            <person name="Aguade M."/>
            <person name="Akashi H."/>
            <person name="Anderson W.W."/>
            <person name="Aquadro C.F."/>
            <person name="Ardell D.H."/>
            <person name="Arguello R."/>
            <person name="Artieri C.G."/>
            <person name="Barbash D.A."/>
            <person name="Barker D."/>
            <person name="Barsanti P."/>
            <person name="Batterham P."/>
            <person name="Batzoglou S."/>
            <person name="Begun D."/>
            <person name="Bhutkar A."/>
            <person name="Blanco E."/>
            <person name="Bosak S.A."/>
            <person name="Bradley R.K."/>
            <person name="Brand A.D."/>
            <person name="Brent M.R."/>
            <person name="Brooks A.N."/>
            <person name="Brown R.H."/>
            <person name="Butlin R.K."/>
            <person name="Caggese C."/>
            <person name="Calvi B.R."/>
            <person name="Bernardo de Carvalho A."/>
            <person name="Caspi A."/>
            <person name="Castrezana S."/>
            <person name="Celniker S.E."/>
            <person name="Chang J.L."/>
            <person name="Chapple C."/>
            <person name="Chatterji S."/>
            <person name="Chinwalla A."/>
            <person name="Civetta A."/>
            <person name="Clifton S.W."/>
            <person name="Comeron J.M."/>
            <person name="Costello J.C."/>
            <person name="Coyne J.A."/>
            <person name="Daub J."/>
            <person name="David R.G."/>
            <person name="Delcher A.L."/>
            <person name="Delehaunty K."/>
            <person name="Do C.B."/>
            <person name="Ebling H."/>
            <person name="Edwards K."/>
            <person name="Eickbush T."/>
            <person name="Evans J.D."/>
            <person name="Filipski A."/>
            <person name="Findeiss S."/>
            <person name="Freyhult E."/>
            <person name="Fulton L."/>
            <person name="Fulton R."/>
            <person name="Garcia A.C."/>
            <person name="Gardiner A."/>
            <person name="Garfield D.A."/>
            <person name="Garvin B.E."/>
            <person name="Gibson G."/>
            <person name="Gilbert D."/>
            <person name="Gnerre S."/>
            <person name="Godfrey J."/>
            <person name="Good R."/>
            <person name="Gotea V."/>
            <person name="Gravely B."/>
            <person name="Greenberg A.J."/>
            <person name="Griffiths-Jones S."/>
            <person name="Gross S."/>
            <person name="Guigo R."/>
            <person name="Gustafson E.A."/>
            <person name="Haerty W."/>
            <person name="Hahn M.W."/>
            <person name="Halligan D.L."/>
            <person name="Halpern A.L."/>
            <person name="Halter G.M."/>
            <person name="Han M.V."/>
            <person name="Heger A."/>
            <person name="Hillier L."/>
            <person name="Hinrichs A.S."/>
            <person name="Holmes I."/>
            <person name="Hoskins R.A."/>
            <person name="Hubisz M.J."/>
            <person name="Hultmark D."/>
            <person name="Huntley M.A."/>
            <person name="Jaffe D.B."/>
            <person name="Jagadeeshan S."/>
            <person name="Jeck W.R."/>
            <person name="Johnson J."/>
            <person name="Jones C.D."/>
            <person name="Jordan W.C."/>
            <person name="Karpen G.H."/>
            <person name="Kataoka E."/>
            <person name="Keightley P.D."/>
            <person name="Kheradpour P."/>
            <person name="Kirkness E.F."/>
            <person name="Koerich L.B."/>
            <person name="Kristiansen K."/>
            <person name="Kudrna D."/>
            <person name="Kulathinal R.J."/>
            <person name="Kumar S."/>
            <person name="Kwok R."/>
            <person name="Lander E."/>
            <person name="Langley C.H."/>
            <person name="Lapoint R."/>
            <person name="Lazzaro B.P."/>
            <person name="Lee S.J."/>
            <person name="Levesque L."/>
            <person name="Li R."/>
            <person name="Lin C.F."/>
            <person name="Lin M.F."/>
            <person name="Lindblad-Toh K."/>
            <person name="Llopart A."/>
            <person name="Long M."/>
            <person name="Low L."/>
            <person name="Lozovsky E."/>
            <person name="Lu J."/>
            <person name="Luo M."/>
            <person name="Machado C.A."/>
            <person name="Makalowski W."/>
            <person name="Marzo M."/>
            <person name="Matsuda M."/>
            <person name="Matzkin L."/>
            <person name="McAllister B."/>
            <person name="McBride C.S."/>
            <person name="McKernan B."/>
            <person name="McKernan K."/>
            <person name="Mendez-Lago M."/>
            <person name="Minx P."/>
            <person name="Mollenhauer M.U."/>
            <person name="Montooth K."/>
            <person name="Mount S.M."/>
            <person name="Mu X."/>
            <person name="Myers E."/>
            <person name="Negre B."/>
            <person name="Newfeld S."/>
            <person name="Nielsen R."/>
            <person name="Noor M.A."/>
            <person name="O'Grady P."/>
            <person name="Pachter L."/>
            <person name="Papaceit M."/>
            <person name="Parisi M.J."/>
            <person name="Parisi M."/>
            <person name="Parts L."/>
            <person name="Pedersen J.S."/>
            <person name="Pesole G."/>
            <person name="Phillippy A.M."/>
            <person name="Ponting C.P."/>
            <person name="Pop M."/>
            <person name="Porcelli D."/>
            <person name="Powell J.R."/>
            <person name="Prohaska S."/>
            <person name="Pruitt K."/>
            <person name="Puig M."/>
            <person name="Quesneville H."/>
            <person name="Ram K.R."/>
            <person name="Rand D."/>
            <person name="Rasmussen M.D."/>
            <person name="Reed L.K."/>
            <person name="Reenan R."/>
            <person name="Reily A."/>
            <person name="Remington K.A."/>
            <person name="Rieger T.T."/>
            <person name="Ritchie M.G."/>
            <person name="Robin C."/>
            <person name="Rogers Y.H."/>
            <person name="Rohde C."/>
            <person name="Rozas J."/>
            <person name="Rubenfield M.J."/>
            <person name="Ruiz A."/>
            <person name="Russo S."/>
            <person name="Salzberg S.L."/>
            <person name="Sanchez-Gracia A."/>
            <person name="Saranga D.J."/>
            <person name="Sato H."/>
            <person name="Schaeffer S.W."/>
            <person name="Schatz M.C."/>
            <person name="Schlenke T."/>
            <person name="Schwartz R."/>
            <person name="Segarra C."/>
            <person name="Singh R.S."/>
            <person name="Sirot L."/>
            <person name="Sirota M."/>
            <person name="Sisneros N.B."/>
            <person name="Smith C.D."/>
            <person name="Smith T.F."/>
            <person name="Spieth J."/>
            <person name="Stage D.E."/>
            <person name="Stark A."/>
            <person name="Stephan W."/>
            <person name="Strausberg R.L."/>
            <person name="Strempel S."/>
            <person name="Sturgill D."/>
            <person name="Sutton G."/>
            <person name="Sutton G.G."/>
            <person name="Tao W."/>
            <person name="Teichmann S."/>
            <person name="Tobari Y.N."/>
            <person name="Tomimura Y."/>
            <person name="Tsolas J.M."/>
            <person name="Valente V.L."/>
            <person name="Venter E."/>
            <person name="Venter J.C."/>
            <person name="Vicario S."/>
            <person name="Vieira F.G."/>
            <person name="Vilella A.J."/>
            <person name="Villasante A."/>
            <person name="Walenz B."/>
            <person name="Wang J."/>
            <person name="Wasserman M."/>
            <person name="Watts T."/>
            <person name="Wilson D."/>
            <person name="Wilson R.K."/>
            <person name="Wing R.A."/>
            <person name="Wolfner M.F."/>
            <person name="Wong A."/>
            <person name="Wong G.K."/>
            <person name="Wu C.I."/>
            <person name="Wu G."/>
            <person name="Yamamoto D."/>
            <person name="Yang H.P."/>
            <person name="Yang S.P."/>
            <person name="Yorke J.A."/>
            <person name="Yoshida K."/>
            <person name="Zdobnov E."/>
            <person name="Zhang P."/>
            <person name="Zhang Y."/>
            <person name="Zimin A.V."/>
            <person name="Baldwin J."/>
            <person name="Abdouelleil A."/>
            <person name="Abdulkadir J."/>
            <person name="Abebe A."/>
            <person name="Abera B."/>
            <person name="Abreu J."/>
            <person name="Acer S.C."/>
            <person name="Aftuck L."/>
            <person name="Alexander A."/>
            <person name="An P."/>
            <person name="Anderson E."/>
            <person name="Anderson S."/>
            <person name="Arachi H."/>
            <person name="Azer M."/>
            <person name="Bachantsang P."/>
            <person name="Barry A."/>
            <person name="Bayul T."/>
            <person name="Berlin A."/>
            <person name="Bessette D."/>
            <person name="Bloom T."/>
            <person name="Blye J."/>
            <person name="Boguslavskiy L."/>
            <person name="Bonnet C."/>
            <person name="Boukhgalter B."/>
            <person name="Bourzgui I."/>
            <person name="Brown A."/>
            <person name="Cahill P."/>
            <person name="Channer S."/>
            <person name="Cheshatsang Y."/>
            <person name="Chuda L."/>
            <person name="Citroen M."/>
            <person name="Collymore A."/>
            <person name="Cooke P."/>
            <person name="Costello M."/>
            <person name="D'Aco K."/>
            <person name="Daza R."/>
            <person name="De Haan G."/>
            <person name="DeGray S."/>
            <person name="DeMaso C."/>
            <person name="Dhargay N."/>
            <person name="Dooley K."/>
            <person name="Dooley E."/>
            <person name="Doricent M."/>
            <person name="Dorje P."/>
            <person name="Dorjee K."/>
            <person name="Dupes A."/>
            <person name="Elong R."/>
            <person name="Falk J."/>
            <person name="Farina A."/>
            <person name="Faro S."/>
            <person name="Ferguson D."/>
            <person name="Fisher S."/>
            <person name="Foley C.D."/>
            <person name="Franke A."/>
            <person name="Friedrich D."/>
            <person name="Gadbois L."/>
            <person name="Gearin G."/>
            <person name="Gearin C.R."/>
            <person name="Giannoukos G."/>
            <person name="Goode T."/>
            <person name="Graham J."/>
            <person name="Grandbois E."/>
            <person name="Grewal S."/>
            <person name="Gyaltsen K."/>
            <person name="Hafez N."/>
            <person name="Hagos B."/>
            <person name="Hall J."/>
            <person name="Henson C."/>
            <person name="Hollinger A."/>
            <person name="Honan T."/>
            <person name="Huard M.D."/>
            <person name="Hughes L."/>
            <person name="Hurhula B."/>
            <person name="Husby M.E."/>
            <person name="Kamat A."/>
            <person name="Kanga B."/>
            <person name="Kashin S."/>
            <person name="Khazanovich D."/>
            <person name="Kisner P."/>
            <person name="Lance K."/>
            <person name="Lara M."/>
            <person name="Lee W."/>
            <person name="Lennon N."/>
            <person name="Letendre F."/>
            <person name="LeVine R."/>
            <person name="Lipovsky A."/>
            <person name="Liu X."/>
            <person name="Liu J."/>
            <person name="Liu S."/>
            <person name="Lokyitsang T."/>
            <person name="Lokyitsang Y."/>
            <person name="Lubonja R."/>
            <person name="Lui A."/>
            <person name="MacDonald P."/>
            <person name="Magnisalis V."/>
            <person name="Maru K."/>
            <person name="Matthews C."/>
            <person name="McCusker W."/>
            <person name="McDonough S."/>
            <person name="Mehta T."/>
            <person name="Meldrim J."/>
            <person name="Meneus L."/>
            <person name="Mihai O."/>
            <person name="Mihalev A."/>
            <person name="Mihova T."/>
            <person name="Mittelman R."/>
            <person name="Mlenga V."/>
            <person name="Montmayeur A."/>
            <person name="Mulrain L."/>
            <person name="Navidi A."/>
            <person name="Naylor J."/>
            <person name="Negash T."/>
            <person name="Nguyen T."/>
            <person name="Nguyen N."/>
            <person name="Nicol R."/>
            <person name="Norbu C."/>
            <person name="Norbu N."/>
            <person name="Novod N."/>
            <person name="O'Neill B."/>
            <person name="Osman S."/>
            <person name="Markiewicz E."/>
            <person name="Oyono O.L."/>
            <person name="Patti C."/>
            <person name="Phunkhang P."/>
            <person name="Pierre F."/>
            <person name="Priest M."/>
            <person name="Raghuraman S."/>
            <person name="Rege F."/>
            <person name="Reyes R."/>
            <person name="Rise C."/>
            <person name="Rogov P."/>
            <person name="Ross K."/>
            <person name="Ryan E."/>
            <person name="Settipalli S."/>
            <person name="Shea T."/>
            <person name="Sherpa N."/>
            <person name="Shi L."/>
            <person name="Shih D."/>
            <person name="Sparrow T."/>
            <person name="Spaulding J."/>
            <person name="Stalker J."/>
            <person name="Stange-Thomann N."/>
            <person name="Stavropoulos S."/>
            <person name="Stone C."/>
            <person name="Strader C."/>
            <person name="Tesfaye S."/>
            <person name="Thomson T."/>
            <person name="Thoulutsang Y."/>
            <person name="Thoulutsang D."/>
            <person name="Topham K."/>
            <person name="Topping I."/>
            <person name="Tsamla T."/>
            <person name="Vassiliev H."/>
            <person name="Vo A."/>
            <person name="Wangchuk T."/>
            <person name="Wangdi T."/>
            <person name="Weiand M."/>
            <person name="Wilkinson J."/>
            <person name="Wilson A."/>
            <person name="Yadav S."/>
            <person name="Young G."/>
            <person name="Yu Q."/>
            <person name="Zembek L."/>
            <person name="Zhong D."/>
            <person name="Zimmer A."/>
            <person name="Zwirko Z."/>
            <person name="Jaffe D.B."/>
            <person name="Alvarez P."/>
            <person name="Brockman W."/>
            <person name="Butler J."/>
            <person name="Chin C."/>
            <person name="Gnerre S."/>
            <person name="Grabherr M."/>
            <person name="Kleber M."/>
            <person name="Mauceli E."/>
            <person name="MacCallum I."/>
        </authorList>
    </citation>
    <scope>NUCLEOTIDE SEQUENCE [LARGE SCALE GENOMIC DNA]</scope>
    <source>
        <strain evidence="5">Tucson 15287-2541.00</strain>
    </source>
</reference>
<dbReference type="eggNOG" id="ENOG502TCUU">
    <property type="taxonomic scope" value="Eukaryota"/>
</dbReference>
<feature type="chain" id="PRO_5002811506" evidence="3">
    <location>
        <begin position="17"/>
        <end position="91"/>
    </location>
</feature>
<dbReference type="InParanoid" id="B4J4D6"/>
<name>B4J4D6_DROGR</name>
<keyword evidence="5" id="KW-1185">Reference proteome</keyword>
<dbReference type="PROSITE" id="PS00233">
    <property type="entry name" value="CHIT_BIND_RR_1"/>
    <property type="match status" value="1"/>
</dbReference>
<evidence type="ECO:0000256" key="1">
    <source>
        <dbReference type="ARBA" id="ARBA00022460"/>
    </source>
</evidence>
<evidence type="ECO:0000256" key="3">
    <source>
        <dbReference type="SAM" id="SignalP"/>
    </source>
</evidence>
<evidence type="ECO:0000313" key="4">
    <source>
        <dbReference type="EMBL" id="EDW01618.1"/>
    </source>
</evidence>
<dbReference type="HOGENOM" id="CLU_065450_7_2_1"/>
<keyword evidence="1 2" id="KW-0193">Cuticle</keyword>
<dbReference type="KEGG" id="dgr:6560485"/>
<dbReference type="Proteomes" id="UP000001070">
    <property type="component" value="Unassembled WGS sequence"/>
</dbReference>
<sequence length="91" mass="10016">MKFVIVLACLLAVAYANDAVVTKEFSEVNPDSFKYEVETSEGIKVAQSGHLKDPETIAVEGSYEYVSKEGKHVKVTYTADELGYHPEVSQS</sequence>
<dbReference type="OrthoDB" id="6629557at2759"/>
<evidence type="ECO:0000313" key="5">
    <source>
        <dbReference type="Proteomes" id="UP000001070"/>
    </source>
</evidence>
<dbReference type="PANTHER" id="PTHR10380:SF228">
    <property type="entry name" value="CUTICULAR PROTEIN 11A-RELATED"/>
    <property type="match status" value="1"/>
</dbReference>
<keyword evidence="3" id="KW-0732">Signal</keyword>
<dbReference type="OMA" id="EYNEVNP"/>
<dbReference type="PANTHER" id="PTHR10380">
    <property type="entry name" value="CUTICLE PROTEIN"/>
    <property type="match status" value="1"/>
</dbReference>
<organism evidence="5">
    <name type="scientific">Drosophila grimshawi</name>
    <name type="common">Hawaiian fruit fly</name>
    <name type="synonym">Idiomyia grimshawi</name>
    <dbReference type="NCBI Taxonomy" id="7222"/>
    <lineage>
        <taxon>Eukaryota</taxon>
        <taxon>Metazoa</taxon>
        <taxon>Ecdysozoa</taxon>
        <taxon>Arthropoda</taxon>
        <taxon>Hexapoda</taxon>
        <taxon>Insecta</taxon>
        <taxon>Pterygota</taxon>
        <taxon>Neoptera</taxon>
        <taxon>Endopterygota</taxon>
        <taxon>Diptera</taxon>
        <taxon>Brachycera</taxon>
        <taxon>Muscomorpha</taxon>
        <taxon>Ephydroidea</taxon>
        <taxon>Drosophilidae</taxon>
        <taxon>Drosophila</taxon>
        <taxon>Hawaiian Drosophila</taxon>
    </lineage>
</organism>
<dbReference type="AlphaFoldDB" id="B4J4D6"/>
<dbReference type="InterPro" id="IPR050468">
    <property type="entry name" value="Cuticle_Struct_Prot"/>
</dbReference>
<dbReference type="InterPro" id="IPR000618">
    <property type="entry name" value="Insect_cuticle"/>
</dbReference>
<proteinExistence type="predicted"/>
<dbReference type="STRING" id="7222.B4J4D6"/>
<evidence type="ECO:0000256" key="2">
    <source>
        <dbReference type="PROSITE-ProRule" id="PRU00497"/>
    </source>
</evidence>
<dbReference type="EMBL" id="CH916367">
    <property type="protein sequence ID" value="EDW01618.1"/>
    <property type="molecule type" value="Genomic_DNA"/>
</dbReference>
<dbReference type="GO" id="GO:0008010">
    <property type="term" value="F:structural constituent of chitin-based larval cuticle"/>
    <property type="evidence" value="ECO:0007669"/>
    <property type="project" value="TreeGrafter"/>
</dbReference>